<dbReference type="GO" id="GO:0016020">
    <property type="term" value="C:membrane"/>
    <property type="evidence" value="ECO:0007669"/>
    <property type="project" value="TreeGrafter"/>
</dbReference>
<evidence type="ECO:0000313" key="2">
    <source>
        <dbReference type="EMBL" id="EPY24435.1"/>
    </source>
</evidence>
<dbReference type="InterPro" id="IPR020845">
    <property type="entry name" value="AMP-binding_CS"/>
</dbReference>
<gene>
    <name evidence="3" type="ORF">STCU_06211</name>
    <name evidence="2" type="ORF">STCU_07182</name>
</gene>
<protein>
    <submittedName>
        <fullName evidence="3">Long chain fatty Acyl CoA synthetase</fullName>
    </submittedName>
    <submittedName>
        <fullName evidence="2">Long-chain acyl-CoA synthetase</fullName>
    </submittedName>
</protein>
<dbReference type="GO" id="GO:0004467">
    <property type="term" value="F:long-chain fatty acid-CoA ligase activity"/>
    <property type="evidence" value="ECO:0007669"/>
    <property type="project" value="TreeGrafter"/>
</dbReference>
<reference evidence="2 4" key="1">
    <citation type="journal article" date="2013" name="PLoS ONE">
        <title>Predicting the Proteins of Angomonas deanei, Strigomonas culicis and Their Respective Endosymbionts Reveals New Aspects of the Trypanosomatidae Family.</title>
        <authorList>
            <person name="Motta M.C."/>
            <person name="Martins A.C."/>
            <person name="de Souza S.S."/>
            <person name="Catta-Preta C.M."/>
            <person name="Silva R."/>
            <person name="Klein C.C."/>
            <person name="de Almeida L.G."/>
            <person name="de Lima Cunha O."/>
            <person name="Ciapina L.P."/>
            <person name="Brocchi M."/>
            <person name="Colabardini A.C."/>
            <person name="de Araujo Lima B."/>
            <person name="Machado C.R."/>
            <person name="de Almeida Soares C.M."/>
            <person name="Probst C.M."/>
            <person name="de Menezes C.B."/>
            <person name="Thompson C.E."/>
            <person name="Bartholomeu D.C."/>
            <person name="Gradia D.F."/>
            <person name="Pavoni D.P."/>
            <person name="Grisard E.C."/>
            <person name="Fantinatti-Garboggini F."/>
            <person name="Marchini F.K."/>
            <person name="Rodrigues-Luiz G.F."/>
            <person name="Wagner G."/>
            <person name="Goldman G.H."/>
            <person name="Fietto J.L."/>
            <person name="Elias M.C."/>
            <person name="Goldman M.H."/>
            <person name="Sagot M.F."/>
            <person name="Pereira M."/>
            <person name="Stoco P.H."/>
            <person name="de Mendonca-Neto R.P."/>
            <person name="Teixeira S.M."/>
            <person name="Maciel T.E."/>
            <person name="de Oliveira Mendes T.A."/>
            <person name="Urmenyi T.P."/>
            <person name="de Souza W."/>
            <person name="Schenkman S."/>
            <person name="de Vasconcelos A.T."/>
        </authorList>
    </citation>
    <scope>NUCLEOTIDE SEQUENCE [LARGE SCALE GENOMIC DNA]</scope>
</reference>
<dbReference type="EMBL" id="ATMH01007182">
    <property type="protein sequence ID" value="EPY24435.1"/>
    <property type="molecule type" value="Genomic_DNA"/>
</dbReference>
<dbReference type="EMBL" id="ATMH01006211">
    <property type="protein sequence ID" value="EPY26319.1"/>
    <property type="molecule type" value="Genomic_DNA"/>
</dbReference>
<dbReference type="Gene3D" id="3.40.50.12780">
    <property type="entry name" value="N-terminal domain of ligase-like"/>
    <property type="match status" value="1"/>
</dbReference>
<dbReference type="InterPro" id="IPR000873">
    <property type="entry name" value="AMP-dep_synth/lig_dom"/>
</dbReference>
<feature type="domain" description="AMP-dependent synthetase/ligase" evidence="1">
    <location>
        <begin position="105"/>
        <end position="525"/>
    </location>
</feature>
<evidence type="ECO:0000259" key="1">
    <source>
        <dbReference type="Pfam" id="PF00501"/>
    </source>
</evidence>
<sequence length="704" mass="79189">MGGCISSHLEKQNEKKIVDFPAYKRYQVYGQQSTALPDTGSDDRSPIYIRARTKLEDFAKMREDWYRSGSCLQTVEQFCKERRSKTCLAYRKLLEIEKRSVVDKATGKPKDMETYVFDPERETMSYELFWSNIIDLGRGLRELGLQKGERVAIYEETRWQWVNTLYSCWSQGFTVTTVYANLGDDALAYALGETECSAIICNGSNVNKVMKLFLKAKLTRCRIIYLDKLPASVTDVAEFQLHAWDDVLHNGRASKVPYHIPTGDDADELALIMYTSGTTGNPKGVMHTHGSLYAGMQALGERVYDMLGPMGEQEWYCSYLPLAHIMELAVMSVLMQRGVIIGYGSPRTLMDQFVKPHGDLAEYRPLLFVAVPRVFDMVKKGVEQKLPKAGTLKRTVFDNAYQSRLRALKEGKDTPYYNEKVFTIPRAAMGGRVYAMLSGGGPLSEATQEFINVVFGMVIQGWGLTETVCCGAIQRIGNLQYDCVGQPLQSLELQLRDTETFKHTDEPEPRGEVLIRGPFLFKGYWRQDAQTREALDADGWFHTGDVAAIAANGAVRIVGRVKALAKNANGEYLALETLESIYGTNELVLPNCACVLVNPHRSYIAILALTDEAHVDRFKRKHKLGGSPFPAILKDAEFRRKALESMQQSGRAAGRKSFEIVQSLLLVNDEWTSANGALTAAMKLKRQVIDERYAEEIKALFLKE</sequence>
<dbReference type="PANTHER" id="PTHR43272:SF105">
    <property type="entry name" value="ACYL COA SYNTHETASE, PUTATIVE-RELATED"/>
    <property type="match status" value="1"/>
</dbReference>
<comment type="caution">
    <text evidence="2">The sequence shown here is derived from an EMBL/GenBank/DDBJ whole genome shotgun (WGS) entry which is preliminary data.</text>
</comment>
<dbReference type="Pfam" id="PF00501">
    <property type="entry name" value="AMP-binding"/>
    <property type="match status" value="1"/>
</dbReference>
<dbReference type="Proteomes" id="UP000015354">
    <property type="component" value="Unassembled WGS sequence"/>
</dbReference>
<keyword evidence="4" id="KW-1185">Reference proteome</keyword>
<dbReference type="AlphaFoldDB" id="S9VMJ1"/>
<evidence type="ECO:0000313" key="3">
    <source>
        <dbReference type="EMBL" id="EPY26319.1"/>
    </source>
</evidence>
<dbReference type="InterPro" id="IPR042099">
    <property type="entry name" value="ANL_N_sf"/>
</dbReference>
<dbReference type="PROSITE" id="PS00455">
    <property type="entry name" value="AMP_BINDING"/>
    <property type="match status" value="1"/>
</dbReference>
<accession>S9VMJ1</accession>
<dbReference type="PANTHER" id="PTHR43272">
    <property type="entry name" value="LONG-CHAIN-FATTY-ACID--COA LIGASE"/>
    <property type="match status" value="1"/>
</dbReference>
<proteinExistence type="predicted"/>
<dbReference type="SUPFAM" id="SSF56801">
    <property type="entry name" value="Acetyl-CoA synthetase-like"/>
    <property type="match status" value="1"/>
</dbReference>
<dbReference type="OrthoDB" id="1700726at2759"/>
<reference evidence="2" key="2">
    <citation type="submission" date="2013-03" db="EMBL/GenBank/DDBJ databases">
        <authorList>
            <person name="Motta M.C.M."/>
            <person name="Martins A.C.A."/>
            <person name="Preta C.M.C.C."/>
            <person name="Silva R."/>
            <person name="de Souza S.S."/>
            <person name="Klein C.C."/>
            <person name="de Almeida L.G.P."/>
            <person name="Cunha O.L."/>
            <person name="Colabardini A.C."/>
            <person name="Lima B.A."/>
            <person name="Machado C.R."/>
            <person name="Soares C.M.A."/>
            <person name="de Menezes C.B.A."/>
            <person name="Bartolomeu D.C."/>
            <person name="Grisard E.C."/>
            <person name="Fantinatti-Garboggini F."/>
            <person name="Rodrigues-Luiz G.F."/>
            <person name="Wagner G."/>
            <person name="Goldman G.H."/>
            <person name="Fietto J.L.R."/>
            <person name="Ciapina L.P."/>
            <person name="Brocchi M."/>
            <person name="Elias M.C."/>
            <person name="Goldman M.H.S."/>
            <person name="Sagot M.-F."/>
            <person name="Pereira M."/>
            <person name="Stoco P.H."/>
            <person name="Teixeira S.M.R."/>
            <person name="de Mendonca-Neto R.P."/>
            <person name="Maciel T.E.F."/>
            <person name="Mendes T.A.O."/>
            <person name="Urmenyi T.P."/>
            <person name="Teixeira M.M.G."/>
            <person name="de Camargo E.F.P."/>
            <person name="de Sousa W."/>
            <person name="Schenkman S."/>
            <person name="de Vasconcelos A.T.R."/>
        </authorList>
    </citation>
    <scope>NUCLEOTIDE SEQUENCE</scope>
</reference>
<name>S9VMJ1_9TRYP</name>
<evidence type="ECO:0000313" key="4">
    <source>
        <dbReference type="Proteomes" id="UP000015354"/>
    </source>
</evidence>
<organism evidence="2 4">
    <name type="scientific">Strigomonas culicis</name>
    <dbReference type="NCBI Taxonomy" id="28005"/>
    <lineage>
        <taxon>Eukaryota</taxon>
        <taxon>Discoba</taxon>
        <taxon>Euglenozoa</taxon>
        <taxon>Kinetoplastea</taxon>
        <taxon>Metakinetoplastina</taxon>
        <taxon>Trypanosomatida</taxon>
        <taxon>Trypanosomatidae</taxon>
        <taxon>Strigomonadinae</taxon>
        <taxon>Strigomonas</taxon>
    </lineage>
</organism>
<dbReference type="GO" id="GO:0005783">
    <property type="term" value="C:endoplasmic reticulum"/>
    <property type="evidence" value="ECO:0007669"/>
    <property type="project" value="TreeGrafter"/>
</dbReference>